<gene>
    <name evidence="1" type="ORF">GCM10009554_15670</name>
</gene>
<reference evidence="1 2" key="1">
    <citation type="journal article" date="2019" name="Int. J. Syst. Evol. Microbiol.">
        <title>The Global Catalogue of Microorganisms (GCM) 10K type strain sequencing project: providing services to taxonomists for standard genome sequencing and annotation.</title>
        <authorList>
            <consortium name="The Broad Institute Genomics Platform"/>
            <consortium name="The Broad Institute Genome Sequencing Center for Infectious Disease"/>
            <person name="Wu L."/>
            <person name="Ma J."/>
        </authorList>
    </citation>
    <scope>NUCLEOTIDE SEQUENCE [LARGE SCALE GENOMIC DNA]</scope>
    <source>
        <strain evidence="1 2">JCM 10977</strain>
    </source>
</reference>
<dbReference type="Proteomes" id="UP001500542">
    <property type="component" value="Unassembled WGS sequence"/>
</dbReference>
<proteinExistence type="predicted"/>
<comment type="caution">
    <text evidence="1">The sequence shown here is derived from an EMBL/GenBank/DDBJ whole genome shotgun (WGS) entry which is preliminary data.</text>
</comment>
<name>A0ABN1PQE5_9ACTN</name>
<evidence type="ECO:0000313" key="2">
    <source>
        <dbReference type="Proteomes" id="UP001500542"/>
    </source>
</evidence>
<sequence>MDVGTRLDVTGRPSQGEVAMSEFRITHEIHQVHPDIREKLTTTTIEAINESSSRSPEDAALVLRNKLGEIGVHMSEEACLAAVERIRQGKTLRFEIEQVDDQADR</sequence>
<accession>A0ABN1PQE5</accession>
<evidence type="ECO:0000313" key="1">
    <source>
        <dbReference type="EMBL" id="GAA0931633.1"/>
    </source>
</evidence>
<organism evidence="1 2">
    <name type="scientific">Kribbella koreensis</name>
    <dbReference type="NCBI Taxonomy" id="57909"/>
    <lineage>
        <taxon>Bacteria</taxon>
        <taxon>Bacillati</taxon>
        <taxon>Actinomycetota</taxon>
        <taxon>Actinomycetes</taxon>
        <taxon>Propionibacteriales</taxon>
        <taxon>Kribbellaceae</taxon>
        <taxon>Kribbella</taxon>
    </lineage>
</organism>
<keyword evidence="2" id="KW-1185">Reference proteome</keyword>
<dbReference type="EMBL" id="BAAAHK010000003">
    <property type="protein sequence ID" value="GAA0931633.1"/>
    <property type="molecule type" value="Genomic_DNA"/>
</dbReference>
<protein>
    <submittedName>
        <fullName evidence="1">Uncharacterized protein</fullName>
    </submittedName>
</protein>